<dbReference type="NCBIfam" id="TIGR03083">
    <property type="entry name" value="maleylpyruvate isomerase family mycothiol-dependent enzyme"/>
    <property type="match status" value="1"/>
</dbReference>
<evidence type="ECO:0000259" key="1">
    <source>
        <dbReference type="Pfam" id="PF11716"/>
    </source>
</evidence>
<organism evidence="2 3">
    <name type="scientific">Mycolicibacterium komossense</name>
    <dbReference type="NCBI Taxonomy" id="1779"/>
    <lineage>
        <taxon>Bacteria</taxon>
        <taxon>Bacillati</taxon>
        <taxon>Actinomycetota</taxon>
        <taxon>Actinomycetes</taxon>
        <taxon>Mycobacteriales</taxon>
        <taxon>Mycobacteriaceae</taxon>
        <taxon>Mycolicibacterium</taxon>
    </lineage>
</organism>
<keyword evidence="3" id="KW-1185">Reference proteome</keyword>
<keyword evidence="2" id="KW-0413">Isomerase</keyword>
<dbReference type="Proteomes" id="UP001526201">
    <property type="component" value="Unassembled WGS sequence"/>
</dbReference>
<evidence type="ECO:0000313" key="3">
    <source>
        <dbReference type="Proteomes" id="UP001526201"/>
    </source>
</evidence>
<dbReference type="SUPFAM" id="SSF109854">
    <property type="entry name" value="DinB/YfiT-like putative metalloenzymes"/>
    <property type="match status" value="1"/>
</dbReference>
<proteinExistence type="predicted"/>
<name>A0ABT3CFJ5_9MYCO</name>
<comment type="caution">
    <text evidence="2">The sequence shown here is derived from an EMBL/GenBank/DDBJ whole genome shotgun (WGS) entry which is preliminary data.</text>
</comment>
<accession>A0ABT3CFJ5</accession>
<gene>
    <name evidence="2" type="ORF">H7J73_19585</name>
</gene>
<feature type="domain" description="Mycothiol-dependent maleylpyruvate isomerase metal-binding" evidence="1">
    <location>
        <begin position="8"/>
        <end position="99"/>
    </location>
</feature>
<evidence type="ECO:0000313" key="2">
    <source>
        <dbReference type="EMBL" id="MCV7228217.1"/>
    </source>
</evidence>
<dbReference type="EMBL" id="JACKTY010000032">
    <property type="protein sequence ID" value="MCV7228217.1"/>
    <property type="molecule type" value="Genomic_DNA"/>
</dbReference>
<dbReference type="RefSeq" id="WP_264069328.1">
    <property type="nucleotide sequence ID" value="NZ_JACKTY010000032.1"/>
</dbReference>
<dbReference type="GO" id="GO:0016853">
    <property type="term" value="F:isomerase activity"/>
    <property type="evidence" value="ECO:0007669"/>
    <property type="project" value="UniProtKB-KW"/>
</dbReference>
<protein>
    <submittedName>
        <fullName evidence="2">Maleylpyruvate isomerase family mycothiol-dependent enzyme</fullName>
    </submittedName>
</protein>
<dbReference type="Pfam" id="PF11716">
    <property type="entry name" value="MDMPI_N"/>
    <property type="match status" value="1"/>
</dbReference>
<dbReference type="Gene3D" id="1.20.120.450">
    <property type="entry name" value="dinb family like domain"/>
    <property type="match status" value="1"/>
</dbReference>
<sequence>MSRTADMLRDNDTRLTEFLASLTDDEWTQPSLCTAWTNHDVLAHLVIGYSASLSSIVASTLRHRGSFDQANTDMAHALATQRKPADLLHDLTALTRQARGVGRVFPRRLLLGDHIIHELDITYALGRDCTIPAASVAAVLDTEVRIPNPFVPAAIRARGLNLITTDSTWARRSDGPTVIGQAAHLASVLAGRPWALRQLTGDGAAVLASRLEPPRKP</sequence>
<dbReference type="InterPro" id="IPR024344">
    <property type="entry name" value="MDMPI_metal-binding"/>
</dbReference>
<reference evidence="2 3" key="1">
    <citation type="journal article" date="2022" name="BMC Genomics">
        <title>Comparative genome analysis of mycobacteria focusing on tRNA and non-coding RNA.</title>
        <authorList>
            <person name="Behra P.R.K."/>
            <person name="Pettersson B.M.F."/>
            <person name="Ramesh M."/>
            <person name="Das S."/>
            <person name="Dasgupta S."/>
            <person name="Kirsebom L.A."/>
        </authorList>
    </citation>
    <scope>NUCLEOTIDE SEQUENCE [LARGE SCALE GENOMIC DNA]</scope>
    <source>
        <strain evidence="2 3">DSM 44078</strain>
    </source>
</reference>
<dbReference type="InterPro" id="IPR034660">
    <property type="entry name" value="DinB/YfiT-like"/>
</dbReference>
<dbReference type="InterPro" id="IPR017517">
    <property type="entry name" value="Maleyloyr_isom"/>
</dbReference>